<evidence type="ECO:0000313" key="3">
    <source>
        <dbReference type="Proteomes" id="UP001161247"/>
    </source>
</evidence>
<evidence type="ECO:0000313" key="2">
    <source>
        <dbReference type="EMBL" id="CAI9112350.1"/>
    </source>
</evidence>
<proteinExistence type="predicted"/>
<feature type="compositionally biased region" description="Basic and acidic residues" evidence="1">
    <location>
        <begin position="8"/>
        <end position="21"/>
    </location>
</feature>
<evidence type="ECO:0000256" key="1">
    <source>
        <dbReference type="SAM" id="MobiDB-lite"/>
    </source>
</evidence>
<feature type="compositionally biased region" description="Polar residues" evidence="1">
    <location>
        <begin position="47"/>
        <end position="60"/>
    </location>
</feature>
<protein>
    <submittedName>
        <fullName evidence="2">OLC1v1012790C1</fullName>
    </submittedName>
</protein>
<sequence>MEGPTDLPLKDEASQLRKMQEGESSNVKESVKKAILRPDGSAIEGGSANQMISPSISDVV</sequence>
<gene>
    <name evidence="2" type="ORF">OLC1_LOCUS19565</name>
</gene>
<accession>A0AAV1DWT4</accession>
<feature type="region of interest" description="Disordered" evidence="1">
    <location>
        <begin position="1"/>
        <end position="60"/>
    </location>
</feature>
<dbReference type="Proteomes" id="UP001161247">
    <property type="component" value="Chromosome 7"/>
</dbReference>
<organism evidence="2 3">
    <name type="scientific">Oldenlandia corymbosa var. corymbosa</name>
    <dbReference type="NCBI Taxonomy" id="529605"/>
    <lineage>
        <taxon>Eukaryota</taxon>
        <taxon>Viridiplantae</taxon>
        <taxon>Streptophyta</taxon>
        <taxon>Embryophyta</taxon>
        <taxon>Tracheophyta</taxon>
        <taxon>Spermatophyta</taxon>
        <taxon>Magnoliopsida</taxon>
        <taxon>eudicotyledons</taxon>
        <taxon>Gunneridae</taxon>
        <taxon>Pentapetalae</taxon>
        <taxon>asterids</taxon>
        <taxon>lamiids</taxon>
        <taxon>Gentianales</taxon>
        <taxon>Rubiaceae</taxon>
        <taxon>Rubioideae</taxon>
        <taxon>Spermacoceae</taxon>
        <taxon>Hedyotis-Oldenlandia complex</taxon>
        <taxon>Oldenlandia</taxon>
    </lineage>
</organism>
<keyword evidence="3" id="KW-1185">Reference proteome</keyword>
<name>A0AAV1DWT4_OLDCO</name>
<dbReference type="AlphaFoldDB" id="A0AAV1DWT4"/>
<reference evidence="2" key="1">
    <citation type="submission" date="2023-03" db="EMBL/GenBank/DDBJ databases">
        <authorList>
            <person name="Julca I."/>
        </authorList>
    </citation>
    <scope>NUCLEOTIDE SEQUENCE</scope>
</reference>
<dbReference type="EMBL" id="OX459124">
    <property type="protein sequence ID" value="CAI9112350.1"/>
    <property type="molecule type" value="Genomic_DNA"/>
</dbReference>